<dbReference type="EMBL" id="KN823105">
    <property type="protein sequence ID" value="KIO22600.1"/>
    <property type="molecule type" value="Genomic_DNA"/>
</dbReference>
<reference evidence="3" key="2">
    <citation type="submission" date="2015-01" db="EMBL/GenBank/DDBJ databases">
        <title>Evolutionary Origins and Diversification of the Mycorrhizal Mutualists.</title>
        <authorList>
            <consortium name="DOE Joint Genome Institute"/>
            <consortium name="Mycorrhizal Genomics Consortium"/>
            <person name="Kohler A."/>
            <person name="Kuo A."/>
            <person name="Nagy L.G."/>
            <person name="Floudas D."/>
            <person name="Copeland A."/>
            <person name="Barry K.W."/>
            <person name="Cichocki N."/>
            <person name="Veneault-Fourrey C."/>
            <person name="LaButti K."/>
            <person name="Lindquist E.A."/>
            <person name="Lipzen A."/>
            <person name="Lundell T."/>
            <person name="Morin E."/>
            <person name="Murat C."/>
            <person name="Riley R."/>
            <person name="Ohm R."/>
            <person name="Sun H."/>
            <person name="Tunlid A."/>
            <person name="Henrissat B."/>
            <person name="Grigoriev I.V."/>
            <person name="Hibbett D.S."/>
            <person name="Martin F."/>
        </authorList>
    </citation>
    <scope>NUCLEOTIDE SEQUENCE [LARGE SCALE GENOMIC DNA]</scope>
    <source>
        <strain evidence="3">MUT 4182</strain>
    </source>
</reference>
<feature type="transmembrane region" description="Helical" evidence="1">
    <location>
        <begin position="235"/>
        <end position="254"/>
    </location>
</feature>
<accession>A0A0C3Q2E0</accession>
<sequence length="415" mass="46302">MLQLPQRKAIRFVVQWLLALAFLAPGLAIFIISASKLNPAYRPKGTLIEFNGPPGIIFRGEVSTMNINQNDISIRWAVGGLGDDYGYHANLDDILLWPHPGLPSLSRRVDFYIDGLPSELAWRYDPTYVLGPDIYSAANHFTTTHPLNAFTDRAYSTLFSAKHYVGIGVQAVDPKTNLSLPIAGMECDPQPGPALTGWDITSKFWQRDVENEFETLAIAPVYVIEVTLNVHKWKLFYEILMGVMILFGSVVTLISTAHLIRTSWAGNRRVEVPEMLAIPFAVGSTIAALRTAFPPRSDLEIFLNEAIYYPCFVLAVWCVMAGIIATRSMTVIMLKNFRSWGEAMNPFEGMTRKKLSDVEKTFQTQKESEAEEELQLRMRSVSASSVGARRTLPVTGSAVWSSEGIGKMEEQELFA</sequence>
<dbReference type="AlphaFoldDB" id="A0A0C3Q2E0"/>
<keyword evidence="3" id="KW-1185">Reference proteome</keyword>
<proteinExistence type="predicted"/>
<dbReference type="HOGENOM" id="CLU_662559_0_0_1"/>
<dbReference type="OrthoDB" id="3274040at2759"/>
<keyword evidence="1" id="KW-1133">Transmembrane helix</keyword>
<dbReference type="STRING" id="1051891.A0A0C3Q2E0"/>
<dbReference type="Proteomes" id="UP000054248">
    <property type="component" value="Unassembled WGS sequence"/>
</dbReference>
<keyword evidence="1" id="KW-0812">Transmembrane</keyword>
<evidence type="ECO:0000313" key="2">
    <source>
        <dbReference type="EMBL" id="KIO22600.1"/>
    </source>
</evidence>
<organism evidence="2 3">
    <name type="scientific">Tulasnella calospora MUT 4182</name>
    <dbReference type="NCBI Taxonomy" id="1051891"/>
    <lineage>
        <taxon>Eukaryota</taxon>
        <taxon>Fungi</taxon>
        <taxon>Dikarya</taxon>
        <taxon>Basidiomycota</taxon>
        <taxon>Agaricomycotina</taxon>
        <taxon>Agaricomycetes</taxon>
        <taxon>Cantharellales</taxon>
        <taxon>Tulasnellaceae</taxon>
        <taxon>Tulasnella</taxon>
    </lineage>
</organism>
<evidence type="ECO:0000256" key="1">
    <source>
        <dbReference type="SAM" id="Phobius"/>
    </source>
</evidence>
<name>A0A0C3Q2E0_9AGAM</name>
<feature type="transmembrane region" description="Helical" evidence="1">
    <location>
        <begin position="275"/>
        <end position="294"/>
    </location>
</feature>
<protein>
    <submittedName>
        <fullName evidence="2">Uncharacterized protein</fullName>
    </submittedName>
</protein>
<keyword evidence="1" id="KW-0472">Membrane</keyword>
<evidence type="ECO:0000313" key="3">
    <source>
        <dbReference type="Proteomes" id="UP000054248"/>
    </source>
</evidence>
<feature type="transmembrane region" description="Helical" evidence="1">
    <location>
        <begin position="306"/>
        <end position="325"/>
    </location>
</feature>
<reference evidence="2 3" key="1">
    <citation type="submission" date="2014-04" db="EMBL/GenBank/DDBJ databases">
        <authorList>
            <consortium name="DOE Joint Genome Institute"/>
            <person name="Kuo A."/>
            <person name="Girlanda M."/>
            <person name="Perotto S."/>
            <person name="Kohler A."/>
            <person name="Nagy L.G."/>
            <person name="Floudas D."/>
            <person name="Copeland A."/>
            <person name="Barry K.W."/>
            <person name="Cichocki N."/>
            <person name="Veneault-Fourrey C."/>
            <person name="LaButti K."/>
            <person name="Lindquist E.A."/>
            <person name="Lipzen A."/>
            <person name="Lundell T."/>
            <person name="Morin E."/>
            <person name="Murat C."/>
            <person name="Sun H."/>
            <person name="Tunlid A."/>
            <person name="Henrissat B."/>
            <person name="Grigoriev I.V."/>
            <person name="Hibbett D.S."/>
            <person name="Martin F."/>
            <person name="Nordberg H.P."/>
            <person name="Cantor M.N."/>
            <person name="Hua S.X."/>
        </authorList>
    </citation>
    <scope>NUCLEOTIDE SEQUENCE [LARGE SCALE GENOMIC DNA]</scope>
    <source>
        <strain evidence="2 3">MUT 4182</strain>
    </source>
</reference>
<gene>
    <name evidence="2" type="ORF">M407DRAFT_9842</name>
</gene>